<evidence type="ECO:0000313" key="13">
    <source>
        <dbReference type="EMBL" id="GJQ13756.1"/>
    </source>
</evidence>
<dbReference type="InterPro" id="IPR004839">
    <property type="entry name" value="Aminotransferase_I/II_large"/>
</dbReference>
<dbReference type="Gene3D" id="3.40.640.10">
    <property type="entry name" value="Type I PLP-dependent aspartate aminotransferase-like (Major domain)"/>
    <property type="match status" value="1"/>
</dbReference>
<evidence type="ECO:0000256" key="1">
    <source>
        <dbReference type="ARBA" id="ARBA00001933"/>
    </source>
</evidence>
<dbReference type="Proteomes" id="UP001061958">
    <property type="component" value="Unassembled WGS sequence"/>
</dbReference>
<name>A0A9C7Q1F6_9RHOD</name>
<keyword evidence="11" id="KW-1133">Transmembrane helix</keyword>
<dbReference type="GO" id="GO:0046512">
    <property type="term" value="P:sphingosine biosynthetic process"/>
    <property type="evidence" value="ECO:0007669"/>
    <property type="project" value="TreeGrafter"/>
</dbReference>
<evidence type="ECO:0000256" key="11">
    <source>
        <dbReference type="SAM" id="Phobius"/>
    </source>
</evidence>
<evidence type="ECO:0000256" key="7">
    <source>
        <dbReference type="ARBA" id="ARBA00022898"/>
    </source>
</evidence>
<organism evidence="13 14">
    <name type="scientific">Galdieria partita</name>
    <dbReference type="NCBI Taxonomy" id="83374"/>
    <lineage>
        <taxon>Eukaryota</taxon>
        <taxon>Rhodophyta</taxon>
        <taxon>Bangiophyceae</taxon>
        <taxon>Galdieriales</taxon>
        <taxon>Galdieriaceae</taxon>
        <taxon>Galdieria</taxon>
    </lineage>
</organism>
<keyword evidence="8" id="KW-0746">Sphingolipid metabolism</keyword>
<accession>A0A9C7Q1F6</accession>
<gene>
    <name evidence="13" type="ORF">GpartN1_g5547.t1</name>
</gene>
<evidence type="ECO:0000256" key="4">
    <source>
        <dbReference type="ARBA" id="ARBA00008392"/>
    </source>
</evidence>
<evidence type="ECO:0000313" key="14">
    <source>
        <dbReference type="Proteomes" id="UP001061958"/>
    </source>
</evidence>
<keyword evidence="11" id="KW-0812">Transmembrane</keyword>
<dbReference type="GO" id="GO:0030170">
    <property type="term" value="F:pyridoxal phosphate binding"/>
    <property type="evidence" value="ECO:0007669"/>
    <property type="project" value="InterPro"/>
</dbReference>
<dbReference type="GO" id="GO:0005783">
    <property type="term" value="C:endoplasmic reticulum"/>
    <property type="evidence" value="ECO:0007669"/>
    <property type="project" value="TreeGrafter"/>
</dbReference>
<evidence type="ECO:0000256" key="10">
    <source>
        <dbReference type="ARBA" id="ARBA00023315"/>
    </source>
</evidence>
<sequence>MRFEWGPFQLETSVESVNHKWLPYLRKIFFSRTHRLFSMEPEVVKRVTVNPTPSLGRLFYDIWTYIVLYLDAYWQQLIQGHSDLLFHLGVEVFFIIIILYLWFQKSYEPKRRRERLTEKEIDNLVSEWNPEPLVPKRQLSRKVREYLFENEGKSLPVEIEELLLAEHFERESYLPSPREVLRLQSAPTAYCVVNGKKVINLGTCNFLGFAEDDTVKHACVEVLKRYGCGSCGPRGFYGNLDVHIEAEQRIAEFMKAPAAVLYSFGSATCSSVIPAFSKRGDLIICDEAASYFIQTGIALSRASVKWFPHNNMEALEKMLEEIVANDPISGKITQRRFIVVEGISSKFADLTPLDKVVELKNRYRFRLIVDESYSLGVLGKTGRGALEYFGLETSDADLVLADLGNAIATVGGFCCSSQEVANHQRLSSAGYCFSASQPPFLAKACTVALDKLQNECSERLTQLQENIQCFQAALGTLDGIRIASHPKCPILFLRLDKSLGSYTMDEQWMMKLQEALWSEGVFVSVPQYLANEHVRPSPGLRLCVSSNHSSKILKTAAEKIRKTVTKLLFPSKHSSPLKTA</sequence>
<evidence type="ECO:0000256" key="5">
    <source>
        <dbReference type="ARBA" id="ARBA00013220"/>
    </source>
</evidence>
<reference evidence="13" key="2">
    <citation type="submission" date="2022-01" db="EMBL/GenBank/DDBJ databases">
        <authorList>
            <person name="Hirooka S."/>
            <person name="Miyagishima S.Y."/>
        </authorList>
    </citation>
    <scope>NUCLEOTIDE SEQUENCE</scope>
    <source>
        <strain evidence="13">NBRC 102759</strain>
    </source>
</reference>
<dbReference type="OrthoDB" id="3168162at2759"/>
<evidence type="ECO:0000256" key="2">
    <source>
        <dbReference type="ARBA" id="ARBA00004760"/>
    </source>
</evidence>
<dbReference type="EC" id="2.3.1.50" evidence="5"/>
<keyword evidence="14" id="KW-1185">Reference proteome</keyword>
<dbReference type="InterPro" id="IPR015422">
    <property type="entry name" value="PyrdxlP-dep_Trfase_small"/>
</dbReference>
<comment type="pathway">
    <text evidence="3">Sphingolipid metabolism.</text>
</comment>
<comment type="cofactor">
    <cofactor evidence="1">
        <name>pyridoxal 5'-phosphate</name>
        <dbReference type="ChEBI" id="CHEBI:597326"/>
    </cofactor>
</comment>
<keyword evidence="9" id="KW-0443">Lipid metabolism</keyword>
<dbReference type="InterPro" id="IPR015424">
    <property type="entry name" value="PyrdxlP-dep_Trfase"/>
</dbReference>
<evidence type="ECO:0000256" key="8">
    <source>
        <dbReference type="ARBA" id="ARBA00022919"/>
    </source>
</evidence>
<dbReference type="PANTHER" id="PTHR13693">
    <property type="entry name" value="CLASS II AMINOTRANSFERASE/8-AMINO-7-OXONONANOATE SYNTHASE"/>
    <property type="match status" value="1"/>
</dbReference>
<evidence type="ECO:0000256" key="3">
    <source>
        <dbReference type="ARBA" id="ARBA00004991"/>
    </source>
</evidence>
<dbReference type="SUPFAM" id="SSF53383">
    <property type="entry name" value="PLP-dependent transferases"/>
    <property type="match status" value="1"/>
</dbReference>
<feature type="domain" description="Aminotransferase class I/classII large" evidence="12">
    <location>
        <begin position="196"/>
        <end position="560"/>
    </location>
</feature>
<comment type="pathway">
    <text evidence="2">Lipid metabolism; sphingolipid metabolism.</text>
</comment>
<dbReference type="GO" id="GO:0016020">
    <property type="term" value="C:membrane"/>
    <property type="evidence" value="ECO:0007669"/>
    <property type="project" value="GOC"/>
</dbReference>
<evidence type="ECO:0000256" key="6">
    <source>
        <dbReference type="ARBA" id="ARBA00022679"/>
    </source>
</evidence>
<reference evidence="13" key="1">
    <citation type="journal article" date="2022" name="Proc. Natl. Acad. Sci. U.S.A.">
        <title>Life cycle and functional genomics of the unicellular red alga Galdieria for elucidating algal and plant evolution and industrial use.</title>
        <authorList>
            <person name="Hirooka S."/>
            <person name="Itabashi T."/>
            <person name="Ichinose T.M."/>
            <person name="Onuma R."/>
            <person name="Fujiwara T."/>
            <person name="Yamashita S."/>
            <person name="Jong L.W."/>
            <person name="Tomita R."/>
            <person name="Iwane A.H."/>
            <person name="Miyagishima S.Y."/>
        </authorList>
    </citation>
    <scope>NUCLEOTIDE SEQUENCE</scope>
    <source>
        <strain evidence="13">NBRC 102759</strain>
    </source>
</reference>
<dbReference type="GO" id="GO:0046513">
    <property type="term" value="P:ceramide biosynthetic process"/>
    <property type="evidence" value="ECO:0007669"/>
    <property type="project" value="TreeGrafter"/>
</dbReference>
<proteinExistence type="inferred from homology"/>
<comment type="caution">
    <text evidence="13">The sequence shown here is derived from an EMBL/GenBank/DDBJ whole genome shotgun (WGS) entry which is preliminary data.</text>
</comment>
<keyword evidence="7" id="KW-0663">Pyridoxal phosphate</keyword>
<keyword evidence="11" id="KW-0472">Membrane</keyword>
<comment type="similarity">
    <text evidence="4">Belongs to the class-II pyridoxal-phosphate-dependent aminotransferase family.</text>
</comment>
<dbReference type="AlphaFoldDB" id="A0A9C7Q1F6"/>
<dbReference type="InterPro" id="IPR050087">
    <property type="entry name" value="AON_synthase_class-II"/>
</dbReference>
<dbReference type="GO" id="GO:0004758">
    <property type="term" value="F:serine C-palmitoyltransferase activity"/>
    <property type="evidence" value="ECO:0007669"/>
    <property type="project" value="TreeGrafter"/>
</dbReference>
<feature type="transmembrane region" description="Helical" evidence="11">
    <location>
        <begin position="84"/>
        <end position="103"/>
    </location>
</feature>
<protein>
    <recommendedName>
        <fullName evidence="5">serine C-palmitoyltransferase</fullName>
        <ecNumber evidence="5">2.3.1.50</ecNumber>
    </recommendedName>
</protein>
<dbReference type="InterPro" id="IPR015421">
    <property type="entry name" value="PyrdxlP-dep_Trfase_major"/>
</dbReference>
<keyword evidence="6" id="KW-0808">Transferase</keyword>
<evidence type="ECO:0000259" key="12">
    <source>
        <dbReference type="Pfam" id="PF00155"/>
    </source>
</evidence>
<dbReference type="EMBL" id="BQMJ01000047">
    <property type="protein sequence ID" value="GJQ13756.1"/>
    <property type="molecule type" value="Genomic_DNA"/>
</dbReference>
<evidence type="ECO:0000256" key="9">
    <source>
        <dbReference type="ARBA" id="ARBA00023098"/>
    </source>
</evidence>
<dbReference type="PANTHER" id="PTHR13693:SF2">
    <property type="entry name" value="SERINE PALMITOYLTRANSFERASE 1"/>
    <property type="match status" value="1"/>
</dbReference>
<dbReference type="Pfam" id="PF00155">
    <property type="entry name" value="Aminotran_1_2"/>
    <property type="match status" value="1"/>
</dbReference>
<dbReference type="Gene3D" id="3.90.1150.10">
    <property type="entry name" value="Aspartate Aminotransferase, domain 1"/>
    <property type="match status" value="1"/>
</dbReference>
<keyword evidence="10" id="KW-0012">Acyltransferase</keyword>